<dbReference type="Pfam" id="PF00892">
    <property type="entry name" value="EamA"/>
    <property type="match status" value="2"/>
</dbReference>
<dbReference type="SUPFAM" id="SSF103481">
    <property type="entry name" value="Multidrug resistance efflux transporter EmrE"/>
    <property type="match status" value="2"/>
</dbReference>
<comment type="caution">
    <text evidence="9">The sequence shown here is derived from an EMBL/GenBank/DDBJ whole genome shotgun (WGS) entry which is preliminary data.</text>
</comment>
<reference evidence="10" key="1">
    <citation type="journal article" date="2019" name="Int. J. Syst. Evol. Microbiol.">
        <title>The Global Catalogue of Microorganisms (GCM) 10K type strain sequencing project: providing services to taxonomists for standard genome sequencing and annotation.</title>
        <authorList>
            <consortium name="The Broad Institute Genomics Platform"/>
            <consortium name="The Broad Institute Genome Sequencing Center for Infectious Disease"/>
            <person name="Wu L."/>
            <person name="Ma J."/>
        </authorList>
    </citation>
    <scope>NUCLEOTIDE SEQUENCE [LARGE SCALE GENOMIC DNA]</scope>
    <source>
        <strain evidence="10">CCUG 61889</strain>
    </source>
</reference>
<feature type="domain" description="EamA" evidence="8">
    <location>
        <begin position="10"/>
        <end position="140"/>
    </location>
</feature>
<dbReference type="InterPro" id="IPR000620">
    <property type="entry name" value="EamA_dom"/>
</dbReference>
<evidence type="ECO:0000256" key="2">
    <source>
        <dbReference type="ARBA" id="ARBA00007362"/>
    </source>
</evidence>
<keyword evidence="6 7" id="KW-0472">Membrane</keyword>
<evidence type="ECO:0000313" key="10">
    <source>
        <dbReference type="Proteomes" id="UP001595752"/>
    </source>
</evidence>
<proteinExistence type="inferred from homology"/>
<comment type="subcellular location">
    <subcellularLocation>
        <location evidence="1">Cell membrane</location>
        <topology evidence="1">Multi-pass membrane protein</topology>
    </subcellularLocation>
</comment>
<gene>
    <name evidence="9" type="ORF">ACFOU2_11575</name>
</gene>
<feature type="transmembrane region" description="Helical" evidence="7">
    <location>
        <begin position="68"/>
        <end position="92"/>
    </location>
</feature>
<evidence type="ECO:0000259" key="8">
    <source>
        <dbReference type="Pfam" id="PF00892"/>
    </source>
</evidence>
<feature type="transmembrane region" description="Helical" evidence="7">
    <location>
        <begin position="272"/>
        <end position="291"/>
    </location>
</feature>
<feature type="transmembrane region" description="Helical" evidence="7">
    <location>
        <begin position="9"/>
        <end position="29"/>
    </location>
</feature>
<dbReference type="InterPro" id="IPR037185">
    <property type="entry name" value="EmrE-like"/>
</dbReference>
<feature type="transmembrane region" description="Helical" evidence="7">
    <location>
        <begin position="247"/>
        <end position="266"/>
    </location>
</feature>
<evidence type="ECO:0000256" key="4">
    <source>
        <dbReference type="ARBA" id="ARBA00022692"/>
    </source>
</evidence>
<keyword evidence="3" id="KW-1003">Cell membrane</keyword>
<dbReference type="Proteomes" id="UP001595752">
    <property type="component" value="Unassembled WGS sequence"/>
</dbReference>
<evidence type="ECO:0000256" key="6">
    <source>
        <dbReference type="ARBA" id="ARBA00023136"/>
    </source>
</evidence>
<evidence type="ECO:0000256" key="7">
    <source>
        <dbReference type="SAM" id="Phobius"/>
    </source>
</evidence>
<accession>A0ABV8B2G8</accession>
<keyword evidence="5 7" id="KW-1133">Transmembrane helix</keyword>
<feature type="transmembrane region" description="Helical" evidence="7">
    <location>
        <begin position="152"/>
        <end position="171"/>
    </location>
</feature>
<dbReference type="RefSeq" id="WP_377915223.1">
    <property type="nucleotide sequence ID" value="NZ_JBHRZT010000052.1"/>
</dbReference>
<feature type="domain" description="EamA" evidence="8">
    <location>
        <begin position="149"/>
        <end position="287"/>
    </location>
</feature>
<feature type="transmembrane region" description="Helical" evidence="7">
    <location>
        <begin position="35"/>
        <end position="56"/>
    </location>
</feature>
<dbReference type="PANTHER" id="PTHR42920:SF5">
    <property type="entry name" value="EAMA DOMAIN-CONTAINING PROTEIN"/>
    <property type="match status" value="1"/>
</dbReference>
<name>A0ABV8B2G8_9BACI</name>
<dbReference type="EMBL" id="JBHRZT010000052">
    <property type="protein sequence ID" value="MFC3884095.1"/>
    <property type="molecule type" value="Genomic_DNA"/>
</dbReference>
<evidence type="ECO:0000256" key="3">
    <source>
        <dbReference type="ARBA" id="ARBA00022475"/>
    </source>
</evidence>
<keyword evidence="4 7" id="KW-0812">Transmembrane</keyword>
<feature type="transmembrane region" description="Helical" evidence="7">
    <location>
        <begin position="218"/>
        <end position="235"/>
    </location>
</feature>
<comment type="similarity">
    <text evidence="2">Belongs to the EamA transporter family.</text>
</comment>
<evidence type="ECO:0000256" key="5">
    <source>
        <dbReference type="ARBA" id="ARBA00022989"/>
    </source>
</evidence>
<protein>
    <submittedName>
        <fullName evidence="9">DMT family transporter</fullName>
    </submittedName>
</protein>
<evidence type="ECO:0000256" key="1">
    <source>
        <dbReference type="ARBA" id="ARBA00004651"/>
    </source>
</evidence>
<feature type="transmembrane region" description="Helical" evidence="7">
    <location>
        <begin position="98"/>
        <end position="116"/>
    </location>
</feature>
<dbReference type="InterPro" id="IPR051258">
    <property type="entry name" value="Diverse_Substrate_Transporter"/>
</dbReference>
<feature type="transmembrane region" description="Helical" evidence="7">
    <location>
        <begin position="178"/>
        <end position="198"/>
    </location>
</feature>
<organism evidence="9 10">
    <name type="scientific">Bacillus songklensis</name>
    <dbReference type="NCBI Taxonomy" id="1069116"/>
    <lineage>
        <taxon>Bacteria</taxon>
        <taxon>Bacillati</taxon>
        <taxon>Bacillota</taxon>
        <taxon>Bacilli</taxon>
        <taxon>Bacillales</taxon>
        <taxon>Bacillaceae</taxon>
        <taxon>Bacillus</taxon>
    </lineage>
</organism>
<keyword evidence="10" id="KW-1185">Reference proteome</keyword>
<sequence>MKKVWLAEGALLCVAFIWGATFVIVQQAIQYLPPISFNGIRFLIATLFLFSWLLLFQRQQLKQLTKKTWLHGAVMGTCLFAGYAFQTVGLMYTTSSKAGFITGLSVVLVPLFAFLLLKQKLKANGIAGVVIATVGLYFLTLGDKWSIDKGDFLVFLCAISFALHILVTGLFSQRHPTLLLTIIQLGTVTILCVMFAFFMEDWQTVLQTSLLLKQEVTVALVITSLLATALAFLLQTSVQQYTTAARVALIFAMEPVFAAIAAFFWAGERLTGLAVTGCLCIFIGMIIAELPSLKKKTAIEKGAGLS</sequence>
<evidence type="ECO:0000313" key="9">
    <source>
        <dbReference type="EMBL" id="MFC3884095.1"/>
    </source>
</evidence>
<feature type="transmembrane region" description="Helical" evidence="7">
    <location>
        <begin position="123"/>
        <end position="140"/>
    </location>
</feature>
<dbReference type="PANTHER" id="PTHR42920">
    <property type="entry name" value="OS03G0707200 PROTEIN-RELATED"/>
    <property type="match status" value="1"/>
</dbReference>